<evidence type="ECO:0000256" key="5">
    <source>
        <dbReference type="ARBA" id="ARBA00022989"/>
    </source>
</evidence>
<dbReference type="GO" id="GO:0005886">
    <property type="term" value="C:plasma membrane"/>
    <property type="evidence" value="ECO:0007669"/>
    <property type="project" value="UniProtKB-SubCell"/>
</dbReference>
<evidence type="ECO:0000313" key="8">
    <source>
        <dbReference type="EMBL" id="AKI96679.1"/>
    </source>
</evidence>
<dbReference type="PANTHER" id="PTHR34584">
    <property type="entry name" value="NA(+)/H(+) ANTIPORTER SUBUNIT E1"/>
    <property type="match status" value="1"/>
</dbReference>
<comment type="similarity">
    <text evidence="2">Belongs to the CPA3 antiporters (TC 2.A.63) subunit E family.</text>
</comment>
<evidence type="ECO:0000256" key="3">
    <source>
        <dbReference type="ARBA" id="ARBA00022475"/>
    </source>
</evidence>
<dbReference type="AlphaFoldDB" id="A0A0G2ZAS3"/>
<feature type="transmembrane region" description="Helical" evidence="7">
    <location>
        <begin position="58"/>
        <end position="78"/>
    </location>
</feature>
<keyword evidence="5 7" id="KW-1133">Transmembrane helix</keyword>
<dbReference type="STRING" id="1330330.IX53_01305"/>
<dbReference type="RefSeq" id="WP_047753814.1">
    <property type="nucleotide sequence ID" value="NZ_CAJUHA010000022.1"/>
</dbReference>
<evidence type="ECO:0000256" key="1">
    <source>
        <dbReference type="ARBA" id="ARBA00004651"/>
    </source>
</evidence>
<evidence type="ECO:0000256" key="6">
    <source>
        <dbReference type="ARBA" id="ARBA00023136"/>
    </source>
</evidence>
<evidence type="ECO:0000256" key="2">
    <source>
        <dbReference type="ARBA" id="ARBA00006228"/>
    </source>
</evidence>
<keyword evidence="3" id="KW-1003">Cell membrane</keyword>
<dbReference type="PATRIC" id="fig|1330330.3.peg.265"/>
<reference evidence="8 9" key="1">
    <citation type="submission" date="2015-04" db="EMBL/GenBank/DDBJ databases">
        <title>Complete Genome Sequence of Kosmotoga pacifica SLHLJ1.</title>
        <authorList>
            <person name="Jiang L.J."/>
            <person name="Shao Z.Z."/>
            <person name="Jebbar M."/>
        </authorList>
    </citation>
    <scope>NUCLEOTIDE SEQUENCE [LARGE SCALE GENOMIC DNA]</scope>
    <source>
        <strain evidence="8 9">SLHLJ1</strain>
    </source>
</reference>
<keyword evidence="9" id="KW-1185">Reference proteome</keyword>
<accession>A0A0G2ZAS3</accession>
<comment type="subcellular location">
    <subcellularLocation>
        <location evidence="1">Cell membrane</location>
        <topology evidence="1">Multi-pass membrane protein</topology>
    </subcellularLocation>
</comment>
<dbReference type="KEGG" id="kpf:IX53_01305"/>
<keyword evidence="6 7" id="KW-0472">Membrane</keyword>
<gene>
    <name evidence="8" type="ORF">IX53_01305</name>
</gene>
<dbReference type="GO" id="GO:0008324">
    <property type="term" value="F:monoatomic cation transmembrane transporter activity"/>
    <property type="evidence" value="ECO:0007669"/>
    <property type="project" value="InterPro"/>
</dbReference>
<evidence type="ECO:0000313" key="9">
    <source>
        <dbReference type="Proteomes" id="UP000035159"/>
    </source>
</evidence>
<protein>
    <submittedName>
        <fullName evidence="8">Cation:proton antiporter</fullName>
    </submittedName>
</protein>
<dbReference type="Proteomes" id="UP000035159">
    <property type="component" value="Chromosome"/>
</dbReference>
<evidence type="ECO:0000256" key="4">
    <source>
        <dbReference type="ARBA" id="ARBA00022692"/>
    </source>
</evidence>
<organism evidence="8 9">
    <name type="scientific">Kosmotoga pacifica</name>
    <dbReference type="NCBI Taxonomy" id="1330330"/>
    <lineage>
        <taxon>Bacteria</taxon>
        <taxon>Thermotogati</taxon>
        <taxon>Thermotogota</taxon>
        <taxon>Thermotogae</taxon>
        <taxon>Kosmotogales</taxon>
        <taxon>Kosmotogaceae</taxon>
        <taxon>Kosmotoga</taxon>
    </lineage>
</organism>
<dbReference type="PANTHER" id="PTHR34584:SF1">
    <property type="entry name" value="NA(+)_H(+) ANTIPORTER SUBUNIT E1"/>
    <property type="match status" value="1"/>
</dbReference>
<proteinExistence type="inferred from homology"/>
<dbReference type="Pfam" id="PF01899">
    <property type="entry name" value="MNHE"/>
    <property type="match status" value="1"/>
</dbReference>
<dbReference type="OrthoDB" id="9800498at2"/>
<dbReference type="PIRSF" id="PIRSF019239">
    <property type="entry name" value="MrpE"/>
    <property type="match status" value="1"/>
</dbReference>
<keyword evidence="4 7" id="KW-0812">Transmembrane</keyword>
<evidence type="ECO:0000256" key="7">
    <source>
        <dbReference type="SAM" id="Phobius"/>
    </source>
</evidence>
<name>A0A0G2ZAS3_9BACT</name>
<dbReference type="InterPro" id="IPR002758">
    <property type="entry name" value="Cation_antiport_E"/>
</dbReference>
<sequence>MTLNFLSVFVVTYLMWIGFTTSLTSAELLMGLVVALLVAAVMARYSKMKIGIDFPIRAIKFIFGYLPVFIVAMVKANLDVAKRVLNPNLPINPAIVKVPVKLKGEISKLTLANSITLTPGTLSLDIDEEGIFVHWIDKQAVDTEDIKKAIVGSFEEKIGGIFE</sequence>
<dbReference type="EMBL" id="CP011232">
    <property type="protein sequence ID" value="AKI96679.1"/>
    <property type="molecule type" value="Genomic_DNA"/>
</dbReference>